<name>A0A2S8JRG1_ECOLX</name>
<proteinExistence type="predicted"/>
<dbReference type="EMBL" id="UFZA01000004">
    <property type="protein sequence ID" value="STE74198.1"/>
    <property type="molecule type" value="Genomic_DNA"/>
</dbReference>
<evidence type="ECO:0000313" key="2">
    <source>
        <dbReference type="EMBL" id="STE74198.1"/>
    </source>
</evidence>
<evidence type="ECO:0000313" key="3">
    <source>
        <dbReference type="Proteomes" id="UP000255164"/>
    </source>
</evidence>
<accession>A0A2S8JRG1</accession>
<reference evidence="1 4" key="2">
    <citation type="submission" date="2019-08" db="EMBL/GenBank/DDBJ databases">
        <title>Identification of Water Treatment Resistant and Multidrug Resistant Urinary Pathogenic Escherichia coli in Wastewater.</title>
        <authorList>
            <person name="Neumann N."/>
        </authorList>
    </citation>
    <scope>NUCLEOTIDE SEQUENCE [LARGE SCALE GENOMIC DNA]</scope>
    <source>
        <strain evidence="1 4">WU2356</strain>
    </source>
</reference>
<dbReference type="RefSeq" id="WP_034173990.1">
    <property type="nucleotide sequence ID" value="NZ_BICD01000012.1"/>
</dbReference>
<sequence length="146" mass="16655">MTPEQKIKAIIAKGYRYPHDIERLAGNIYALLCAGKLKNRAIVQEFISSINSSKFPNILGVTFNYLIQISNNESNLLYEEYEKIGHLFDSINILIELGVPQEDGILKKSDAVILDVLKRKKGKVLISNFNSGKAWWLRISKKYLNK</sequence>
<protein>
    <submittedName>
        <fullName evidence="1">Uncharacterized protein</fullName>
    </submittedName>
</protein>
<evidence type="ECO:0000313" key="1">
    <source>
        <dbReference type="EMBL" id="MPU50433.1"/>
    </source>
</evidence>
<reference evidence="2 3" key="1">
    <citation type="submission" date="2018-06" db="EMBL/GenBank/DDBJ databases">
        <authorList>
            <consortium name="Pathogen Informatics"/>
            <person name="Doyle S."/>
        </authorList>
    </citation>
    <scope>NUCLEOTIDE SEQUENCE [LARGE SCALE GENOMIC DNA]</scope>
    <source>
        <strain evidence="2 3">NCTC10082</strain>
    </source>
</reference>
<dbReference type="Proteomes" id="UP000392867">
    <property type="component" value="Unassembled WGS sequence"/>
</dbReference>
<dbReference type="AlphaFoldDB" id="A0A2S8JRG1"/>
<organism evidence="1 4">
    <name type="scientific">Escherichia coli</name>
    <dbReference type="NCBI Taxonomy" id="562"/>
    <lineage>
        <taxon>Bacteria</taxon>
        <taxon>Pseudomonadati</taxon>
        <taxon>Pseudomonadota</taxon>
        <taxon>Gammaproteobacteria</taxon>
        <taxon>Enterobacterales</taxon>
        <taxon>Enterobacteriaceae</taxon>
        <taxon>Escherichia</taxon>
    </lineage>
</organism>
<dbReference type="EMBL" id="VOTT01000402">
    <property type="protein sequence ID" value="MPU50433.1"/>
    <property type="molecule type" value="Genomic_DNA"/>
</dbReference>
<gene>
    <name evidence="1" type="ORF">FVB16_16640</name>
    <name evidence="2" type="ORF">NCTC10082_05407</name>
</gene>
<dbReference type="Proteomes" id="UP000255164">
    <property type="component" value="Unassembled WGS sequence"/>
</dbReference>
<evidence type="ECO:0000313" key="4">
    <source>
        <dbReference type="Proteomes" id="UP000392867"/>
    </source>
</evidence>